<sequence>MRLLSYVSPAGTFAIRLFAARSLTRAGLAGPRGGFFCRIGGIGGFFIGLRRESGCGYGGLSATQRRMLKAMAARVT</sequence>
<proteinExistence type="predicted"/>
<name>A0A369T4F5_9PROT</name>
<comment type="caution">
    <text evidence="1">The sequence shown here is derived from an EMBL/GenBank/DDBJ whole genome shotgun (WGS) entry which is preliminary data.</text>
</comment>
<reference evidence="1 2" key="1">
    <citation type="submission" date="2018-07" db="EMBL/GenBank/DDBJ databases">
        <title>Venubactetium sediminum gen. nov., sp. nov., isolated from a marine solar saltern.</title>
        <authorList>
            <person name="Wang S."/>
        </authorList>
    </citation>
    <scope>NUCLEOTIDE SEQUENCE [LARGE SCALE GENOMIC DNA]</scope>
    <source>
        <strain evidence="1 2">WD2A32</strain>
    </source>
</reference>
<dbReference type="Proteomes" id="UP000253941">
    <property type="component" value="Unassembled WGS sequence"/>
</dbReference>
<gene>
    <name evidence="1" type="ORF">DRB17_19085</name>
</gene>
<protein>
    <submittedName>
        <fullName evidence="1">Uncharacterized protein</fullName>
    </submittedName>
</protein>
<keyword evidence="2" id="KW-1185">Reference proteome</keyword>
<dbReference type="AlphaFoldDB" id="A0A369T4F5"/>
<organism evidence="1 2">
    <name type="scientific">Ferruginivarius sediminum</name>
    <dbReference type="NCBI Taxonomy" id="2661937"/>
    <lineage>
        <taxon>Bacteria</taxon>
        <taxon>Pseudomonadati</taxon>
        <taxon>Pseudomonadota</taxon>
        <taxon>Alphaproteobacteria</taxon>
        <taxon>Rhodospirillales</taxon>
        <taxon>Rhodospirillaceae</taxon>
        <taxon>Ferruginivarius</taxon>
    </lineage>
</organism>
<accession>A0A369T4F5</accession>
<feature type="non-terminal residue" evidence="1">
    <location>
        <position position="76"/>
    </location>
</feature>
<dbReference type="EMBL" id="QPMH01000034">
    <property type="protein sequence ID" value="RDD60220.1"/>
    <property type="molecule type" value="Genomic_DNA"/>
</dbReference>
<evidence type="ECO:0000313" key="2">
    <source>
        <dbReference type="Proteomes" id="UP000253941"/>
    </source>
</evidence>
<evidence type="ECO:0000313" key="1">
    <source>
        <dbReference type="EMBL" id="RDD60220.1"/>
    </source>
</evidence>